<sequence length="55" mass="6139">MGDKRAKPASVETSSDFSYMFDALKSMQTATTFTIKIKTKNHQYSDLGTLPSNFT</sequence>
<accession>C6RCL8</accession>
<gene>
    <name evidence="1" type="ORF">CAMSH0001_2392</name>
</gene>
<organism evidence="1 2">
    <name type="scientific">Campylobacter showae RM3277</name>
    <dbReference type="NCBI Taxonomy" id="553219"/>
    <lineage>
        <taxon>Bacteria</taxon>
        <taxon>Pseudomonadati</taxon>
        <taxon>Campylobacterota</taxon>
        <taxon>Epsilonproteobacteria</taxon>
        <taxon>Campylobacterales</taxon>
        <taxon>Campylobacteraceae</taxon>
        <taxon>Campylobacter</taxon>
    </lineage>
</organism>
<reference evidence="1 2" key="1">
    <citation type="submission" date="2009-07" db="EMBL/GenBank/DDBJ databases">
        <authorList>
            <person name="Madupu R."/>
            <person name="Sebastian Y."/>
            <person name="Durkin A.S."/>
            <person name="Torralba M."/>
            <person name="Methe B."/>
            <person name="Sutton G.G."/>
            <person name="Strausberg R.L."/>
            <person name="Nelson K.E."/>
        </authorList>
    </citation>
    <scope>NUCLEOTIDE SEQUENCE [LARGE SCALE GENOMIC DNA]</scope>
    <source>
        <strain evidence="1 2">RM3277</strain>
    </source>
</reference>
<name>C6RCL8_9BACT</name>
<comment type="caution">
    <text evidence="1">The sequence shown here is derived from an EMBL/GenBank/DDBJ whole genome shotgun (WGS) entry which is preliminary data.</text>
</comment>
<proteinExistence type="predicted"/>
<dbReference type="STRING" id="553219.CAMSH0001_2392"/>
<evidence type="ECO:0000313" key="2">
    <source>
        <dbReference type="Proteomes" id="UP000003107"/>
    </source>
</evidence>
<dbReference type="Proteomes" id="UP000003107">
    <property type="component" value="Unassembled WGS sequence"/>
</dbReference>
<keyword evidence="2" id="KW-1185">Reference proteome</keyword>
<protein>
    <submittedName>
        <fullName evidence="1">Uncharacterized protein</fullName>
    </submittedName>
</protein>
<evidence type="ECO:0000313" key="1">
    <source>
        <dbReference type="EMBL" id="EET80890.1"/>
    </source>
</evidence>
<dbReference type="AlphaFoldDB" id="C6RCL8"/>
<dbReference type="EMBL" id="ACVQ01000001">
    <property type="protein sequence ID" value="EET80890.1"/>
    <property type="molecule type" value="Genomic_DNA"/>
</dbReference>